<protein>
    <recommendedName>
        <fullName evidence="4">HTH marR-type domain-containing protein</fullName>
    </recommendedName>
</protein>
<gene>
    <name evidence="5" type="ORF">BAU18_000149</name>
</gene>
<dbReference type="InterPro" id="IPR000835">
    <property type="entry name" value="HTH_MarR-typ"/>
</dbReference>
<proteinExistence type="predicted"/>
<dbReference type="SUPFAM" id="SSF46785">
    <property type="entry name" value="Winged helix' DNA-binding domain"/>
    <property type="match status" value="1"/>
</dbReference>
<reference evidence="6" key="1">
    <citation type="submission" date="2016-06" db="EMBL/GenBank/DDBJ databases">
        <title>Four novel species of enterococci isolated from chicken manure.</title>
        <authorList>
            <person name="Van Tyne D."/>
        </authorList>
    </citation>
    <scope>NUCLEOTIDE SEQUENCE [LARGE SCALE GENOMIC DNA]</scope>
    <source>
        <strain evidence="6">JM9A</strain>
    </source>
</reference>
<dbReference type="PANTHER" id="PTHR42756:SF1">
    <property type="entry name" value="TRANSCRIPTIONAL REPRESSOR OF EMRAB OPERON"/>
    <property type="match status" value="1"/>
</dbReference>
<evidence type="ECO:0000259" key="4">
    <source>
        <dbReference type="PROSITE" id="PS50995"/>
    </source>
</evidence>
<name>A0ABV0EY25_9ENTE</name>
<dbReference type="Gene3D" id="1.10.10.10">
    <property type="entry name" value="Winged helix-like DNA-binding domain superfamily/Winged helix DNA-binding domain"/>
    <property type="match status" value="1"/>
</dbReference>
<dbReference type="InterPro" id="IPR036390">
    <property type="entry name" value="WH_DNA-bd_sf"/>
</dbReference>
<dbReference type="PANTHER" id="PTHR42756">
    <property type="entry name" value="TRANSCRIPTIONAL REGULATOR, MARR"/>
    <property type="match status" value="1"/>
</dbReference>
<evidence type="ECO:0000256" key="2">
    <source>
        <dbReference type="ARBA" id="ARBA00023125"/>
    </source>
</evidence>
<evidence type="ECO:0000256" key="3">
    <source>
        <dbReference type="ARBA" id="ARBA00023163"/>
    </source>
</evidence>
<organism evidence="5 6">
    <name type="scientific">Enterococcus diestrammenae</name>
    <dbReference type="NCBI Taxonomy" id="1155073"/>
    <lineage>
        <taxon>Bacteria</taxon>
        <taxon>Bacillati</taxon>
        <taxon>Bacillota</taxon>
        <taxon>Bacilli</taxon>
        <taxon>Lactobacillales</taxon>
        <taxon>Enterococcaceae</taxon>
        <taxon>Enterococcus</taxon>
    </lineage>
</organism>
<evidence type="ECO:0000313" key="5">
    <source>
        <dbReference type="EMBL" id="MEO1780610.1"/>
    </source>
</evidence>
<keyword evidence="6" id="KW-1185">Reference proteome</keyword>
<keyword evidence="2" id="KW-0238">DNA-binding</keyword>
<keyword evidence="1" id="KW-0805">Transcription regulation</keyword>
<dbReference type="InterPro" id="IPR036388">
    <property type="entry name" value="WH-like_DNA-bd_sf"/>
</dbReference>
<keyword evidence="3" id="KW-0804">Transcription</keyword>
<dbReference type="RefSeq" id="WP_161869396.1">
    <property type="nucleotide sequence ID" value="NZ_MAEI02000001.1"/>
</dbReference>
<accession>A0ABV0EY25</accession>
<sequence length="143" mass="16431">MELFEFSKYIAAVYRQSKNDAKEELKELDLGSTQSDLMMFIFDHPGLTQKQLAAHMTLDASLLAKDIKVLMVKGLVERQINPRDGRAWVISVTPAGEAMAQKLQQTLSRWWGDLFQQNPEIDSHLFGQQLKLVRQALEERQIE</sequence>
<dbReference type="SMART" id="SM00347">
    <property type="entry name" value="HTH_MARR"/>
    <property type="match status" value="1"/>
</dbReference>
<dbReference type="Pfam" id="PF12802">
    <property type="entry name" value="MarR_2"/>
    <property type="match status" value="1"/>
</dbReference>
<feature type="domain" description="HTH marR-type" evidence="4">
    <location>
        <begin position="1"/>
        <end position="142"/>
    </location>
</feature>
<dbReference type="Proteomes" id="UP001429357">
    <property type="component" value="Unassembled WGS sequence"/>
</dbReference>
<evidence type="ECO:0000313" key="6">
    <source>
        <dbReference type="Proteomes" id="UP001429357"/>
    </source>
</evidence>
<dbReference type="PROSITE" id="PS50995">
    <property type="entry name" value="HTH_MARR_2"/>
    <property type="match status" value="1"/>
</dbReference>
<reference evidence="5 6" key="2">
    <citation type="submission" date="2024-02" db="EMBL/GenBank/DDBJ databases">
        <title>The Genome Sequence of Enterococcus diestrammenae JM9A.</title>
        <authorList>
            <person name="Earl A."/>
            <person name="Manson A."/>
            <person name="Gilmore M."/>
            <person name="Sanders J."/>
            <person name="Shea T."/>
            <person name="Howe W."/>
            <person name="Livny J."/>
            <person name="Cuomo C."/>
            <person name="Neafsey D."/>
            <person name="Birren B."/>
        </authorList>
    </citation>
    <scope>NUCLEOTIDE SEQUENCE [LARGE SCALE GENOMIC DNA]</scope>
    <source>
        <strain evidence="5 6">JM9A</strain>
    </source>
</reference>
<evidence type="ECO:0000256" key="1">
    <source>
        <dbReference type="ARBA" id="ARBA00023015"/>
    </source>
</evidence>
<comment type="caution">
    <text evidence="5">The sequence shown here is derived from an EMBL/GenBank/DDBJ whole genome shotgun (WGS) entry which is preliminary data.</text>
</comment>
<dbReference type="EMBL" id="MAEI02000001">
    <property type="protein sequence ID" value="MEO1780610.1"/>
    <property type="molecule type" value="Genomic_DNA"/>
</dbReference>